<dbReference type="Gene3D" id="1.20.1720.10">
    <property type="entry name" value="Multidrug resistance protein D"/>
    <property type="match status" value="1"/>
</dbReference>
<feature type="transmembrane region" description="Helical" evidence="8">
    <location>
        <begin position="300"/>
        <end position="321"/>
    </location>
</feature>
<dbReference type="Gene3D" id="1.20.1250.20">
    <property type="entry name" value="MFS general substrate transporter like domains"/>
    <property type="match status" value="1"/>
</dbReference>
<evidence type="ECO:0000256" key="6">
    <source>
        <dbReference type="ARBA" id="ARBA00038347"/>
    </source>
</evidence>
<feature type="transmembrane region" description="Helical" evidence="8">
    <location>
        <begin position="625"/>
        <end position="647"/>
    </location>
</feature>
<evidence type="ECO:0000256" key="8">
    <source>
        <dbReference type="SAM" id="Phobius"/>
    </source>
</evidence>
<dbReference type="InterPro" id="IPR011701">
    <property type="entry name" value="MFS"/>
</dbReference>
<evidence type="ECO:0000256" key="7">
    <source>
        <dbReference type="SAM" id="MobiDB-lite"/>
    </source>
</evidence>
<protein>
    <recommendedName>
        <fullName evidence="9">Major facilitator superfamily (MFS) profile domain-containing protein</fullName>
    </recommendedName>
</protein>
<evidence type="ECO:0000256" key="3">
    <source>
        <dbReference type="ARBA" id="ARBA00022692"/>
    </source>
</evidence>
<evidence type="ECO:0000256" key="1">
    <source>
        <dbReference type="ARBA" id="ARBA00004141"/>
    </source>
</evidence>
<feature type="region of interest" description="Disordered" evidence="7">
    <location>
        <begin position="363"/>
        <end position="418"/>
    </location>
</feature>
<comment type="similarity">
    <text evidence="6">Belongs to the major facilitator superfamily. CAR1 family.</text>
</comment>
<dbReference type="GO" id="GO:0010509">
    <property type="term" value="P:intracellular polyamine homeostasis"/>
    <property type="evidence" value="ECO:0007669"/>
    <property type="project" value="TreeGrafter"/>
</dbReference>
<dbReference type="PANTHER" id="PTHR23502">
    <property type="entry name" value="MAJOR FACILITATOR SUPERFAMILY"/>
    <property type="match status" value="1"/>
</dbReference>
<comment type="subcellular location">
    <subcellularLocation>
        <location evidence="1">Membrane</location>
        <topology evidence="1">Multi-pass membrane protein</topology>
    </subcellularLocation>
</comment>
<feature type="compositionally biased region" description="Basic and acidic residues" evidence="7">
    <location>
        <begin position="11"/>
        <end position="28"/>
    </location>
</feature>
<name>A0A8H7ZHM4_9ASCO</name>
<dbReference type="EMBL" id="JAEOAQ010000002">
    <property type="protein sequence ID" value="KAG5419730.1"/>
    <property type="molecule type" value="Genomic_DNA"/>
</dbReference>
<dbReference type="RefSeq" id="XP_067548846.1">
    <property type="nucleotide sequence ID" value="XM_067690375.1"/>
</dbReference>
<dbReference type="SUPFAM" id="SSF103473">
    <property type="entry name" value="MFS general substrate transporter"/>
    <property type="match status" value="1"/>
</dbReference>
<feature type="transmembrane region" description="Helical" evidence="8">
    <location>
        <begin position="237"/>
        <end position="264"/>
    </location>
</feature>
<accession>A0A8H7ZHM4</accession>
<feature type="transmembrane region" description="Helical" evidence="8">
    <location>
        <begin position="169"/>
        <end position="193"/>
    </location>
</feature>
<evidence type="ECO:0000313" key="10">
    <source>
        <dbReference type="EMBL" id="KAG5419730.1"/>
    </source>
</evidence>
<feature type="transmembrane region" description="Helical" evidence="8">
    <location>
        <begin position="546"/>
        <end position="569"/>
    </location>
</feature>
<evidence type="ECO:0000256" key="4">
    <source>
        <dbReference type="ARBA" id="ARBA00022989"/>
    </source>
</evidence>
<feature type="compositionally biased region" description="Polar residues" evidence="7">
    <location>
        <begin position="50"/>
        <end position="60"/>
    </location>
</feature>
<dbReference type="GO" id="GO:0015203">
    <property type="term" value="F:polyamine transmembrane transporter activity"/>
    <property type="evidence" value="ECO:0007669"/>
    <property type="project" value="TreeGrafter"/>
</dbReference>
<dbReference type="FunFam" id="1.20.1720.10:FF:000009">
    <property type="entry name" value="MFS multidrug transporter"/>
    <property type="match status" value="1"/>
</dbReference>
<feature type="transmembrane region" description="Helical" evidence="8">
    <location>
        <begin position="653"/>
        <end position="679"/>
    </location>
</feature>
<proteinExistence type="inferred from homology"/>
<evidence type="ECO:0000259" key="9">
    <source>
        <dbReference type="PROSITE" id="PS50850"/>
    </source>
</evidence>
<feature type="compositionally biased region" description="Polar residues" evidence="7">
    <location>
        <begin position="29"/>
        <end position="39"/>
    </location>
</feature>
<dbReference type="Proteomes" id="UP000669133">
    <property type="component" value="Unassembled WGS sequence"/>
</dbReference>
<keyword evidence="5 8" id="KW-0472">Membrane</keyword>
<sequence length="758" mass="83615">MPPKSSSSSSKNEEETPHIPDSLHKSTGDADNTSIASSESQEDDFRHSHQVQPLNRSESPTYPADSPYTAFSPHIHREETHYSSAHGSQHHEPPNPILGPLADLERSVSSFQDLERQRSEAVTRQQTTATTASKKSLRVPRAERRGLVSSLLIVPEYRDARDYPQKVKYLIVTIIALASVTGPMGTSIMLPAIDDIVKKLHTTNSEVNVSVGVYLLSLGIFPLWWSSFSERFGRRSVYLVSFVFFVAFSVGTALAPNISALIVLRVLQGGSSASVQAVGAGTIADLFAPHERGTAMGWYYLGPLMGPFLAPILGGAVSQAWGWRATQWLLLIFAGCNLLSMAFLLPETLRKVDNLQAIRAMMHNPDDGANDDDEKSNLSHSADDEDDNHSTSEGSLSEKKEKHQREQEQPEGISDTELQRIATNLSRKSVAASINSHFEGEEDDGPVIDPVMPTLSRLTTNRSTYARRIQQQYLAGEIRRSASHIPSRTTSRVASRTASRNTFVSGAADENDEDTGVDKWASFKTNSYDLFIRPLHSTILLSHPPVILVILFSGISFALVYFFNMSISYEYARAPYNFSQIIVGLMYIPNSVTYLAASMIGGRWNDRLLNKYAEKHGELVPESRISWNIVLACILYPIACVIFGWTIKYGEFWLVPLIGTAICGFASMLVIGTTVTYLVDTLPGKGATGVALNNLIRQILAAIATFIVEPLLRAIGPGILFSILAGILIVATLILVYLKKKGAYFREHYDLMLLYDKL</sequence>
<dbReference type="InterPro" id="IPR020846">
    <property type="entry name" value="MFS_dom"/>
</dbReference>
<reference evidence="10 11" key="1">
    <citation type="submission" date="2020-12" db="EMBL/GenBank/DDBJ databases">
        <title>Effect of drift, selection, and recombination on the evolution of hybrid genomes in Candida yeast pathogens.</title>
        <authorList>
            <person name="Mixao V."/>
            <person name="Ksiezopolska E."/>
            <person name="Saus E."/>
            <person name="Boekhout T."/>
            <person name="Gacser A."/>
            <person name="Gabaldon T."/>
        </authorList>
    </citation>
    <scope>NUCLEOTIDE SEQUENCE [LARGE SCALE GENOMIC DNA]</scope>
    <source>
        <strain evidence="10 11">BP57</strain>
    </source>
</reference>
<dbReference type="AlphaFoldDB" id="A0A8H7ZHM4"/>
<dbReference type="GO" id="GO:0005886">
    <property type="term" value="C:plasma membrane"/>
    <property type="evidence" value="ECO:0007669"/>
    <property type="project" value="TreeGrafter"/>
</dbReference>
<feature type="compositionally biased region" description="Low complexity" evidence="7">
    <location>
        <begin position="125"/>
        <end position="134"/>
    </location>
</feature>
<feature type="domain" description="Major facilitator superfamily (MFS) profile" evidence="9">
    <location>
        <begin position="171"/>
        <end position="743"/>
    </location>
</feature>
<comment type="caution">
    <text evidence="10">The sequence shown here is derived from an EMBL/GenBank/DDBJ whole genome shotgun (WGS) entry which is preliminary data.</text>
</comment>
<dbReference type="Pfam" id="PF07690">
    <property type="entry name" value="MFS_1"/>
    <property type="match status" value="1"/>
</dbReference>
<feature type="transmembrane region" description="Helical" evidence="8">
    <location>
        <begin position="714"/>
        <end position="738"/>
    </location>
</feature>
<feature type="transmembrane region" description="Helical" evidence="8">
    <location>
        <begin position="581"/>
        <end position="604"/>
    </location>
</feature>
<feature type="compositionally biased region" description="Low complexity" evidence="7">
    <location>
        <begin position="1"/>
        <end position="10"/>
    </location>
</feature>
<dbReference type="OrthoDB" id="3936150at2759"/>
<dbReference type="CDD" id="cd17323">
    <property type="entry name" value="MFS_Tpo1_MDR_like"/>
    <property type="match status" value="1"/>
</dbReference>
<organism evidence="10 11">
    <name type="scientific">Candida metapsilosis</name>
    <dbReference type="NCBI Taxonomy" id="273372"/>
    <lineage>
        <taxon>Eukaryota</taxon>
        <taxon>Fungi</taxon>
        <taxon>Dikarya</taxon>
        <taxon>Ascomycota</taxon>
        <taxon>Saccharomycotina</taxon>
        <taxon>Pichiomycetes</taxon>
        <taxon>Debaryomycetaceae</taxon>
        <taxon>Candida/Lodderomyces clade</taxon>
        <taxon>Candida</taxon>
    </lineage>
</organism>
<gene>
    <name evidence="10" type="ORF">I9W82_001610</name>
</gene>
<feature type="transmembrane region" description="Helical" evidence="8">
    <location>
        <begin position="205"/>
        <end position="225"/>
    </location>
</feature>
<feature type="transmembrane region" description="Helical" evidence="8">
    <location>
        <begin position="691"/>
        <end position="708"/>
    </location>
</feature>
<dbReference type="PROSITE" id="PS50850">
    <property type="entry name" value="MFS"/>
    <property type="match status" value="1"/>
</dbReference>
<dbReference type="InterPro" id="IPR036259">
    <property type="entry name" value="MFS_trans_sf"/>
</dbReference>
<dbReference type="PANTHER" id="PTHR23502:SF5">
    <property type="entry name" value="QUINIDINE RESISTANCE PROTEIN 3"/>
    <property type="match status" value="1"/>
</dbReference>
<keyword evidence="3 8" id="KW-0812">Transmembrane</keyword>
<evidence type="ECO:0000256" key="5">
    <source>
        <dbReference type="ARBA" id="ARBA00023136"/>
    </source>
</evidence>
<feature type="compositionally biased region" description="Basic and acidic residues" evidence="7">
    <location>
        <begin position="396"/>
        <end position="408"/>
    </location>
</feature>
<keyword evidence="4 8" id="KW-1133">Transmembrane helix</keyword>
<dbReference type="GeneID" id="93650239"/>
<evidence type="ECO:0000256" key="2">
    <source>
        <dbReference type="ARBA" id="ARBA00022448"/>
    </source>
</evidence>
<feature type="region of interest" description="Disordered" evidence="7">
    <location>
        <begin position="1"/>
        <end position="138"/>
    </location>
</feature>
<keyword evidence="11" id="KW-1185">Reference proteome</keyword>
<keyword evidence="2" id="KW-0813">Transport</keyword>
<evidence type="ECO:0000313" key="11">
    <source>
        <dbReference type="Proteomes" id="UP000669133"/>
    </source>
</evidence>